<comment type="caution">
    <text evidence="3">The sequence shown here is derived from an EMBL/GenBank/DDBJ whole genome shotgun (WGS) entry which is preliminary data.</text>
</comment>
<keyword evidence="1" id="KW-0175">Coiled coil</keyword>
<feature type="region of interest" description="Disordered" evidence="2">
    <location>
        <begin position="1442"/>
        <end position="1464"/>
    </location>
</feature>
<name>A0AAV5WNE7_9BILA</name>
<feature type="region of interest" description="Disordered" evidence="2">
    <location>
        <begin position="759"/>
        <end position="791"/>
    </location>
</feature>
<feature type="compositionally biased region" description="Low complexity" evidence="2">
    <location>
        <begin position="838"/>
        <end position="852"/>
    </location>
</feature>
<feature type="region of interest" description="Disordered" evidence="2">
    <location>
        <begin position="1"/>
        <end position="157"/>
    </location>
</feature>
<evidence type="ECO:0000256" key="1">
    <source>
        <dbReference type="SAM" id="Coils"/>
    </source>
</evidence>
<evidence type="ECO:0000313" key="3">
    <source>
        <dbReference type="EMBL" id="GMT33811.1"/>
    </source>
</evidence>
<accession>A0AAV5WNE7</accession>
<dbReference type="EMBL" id="BTSY01000006">
    <property type="protein sequence ID" value="GMT33811.1"/>
    <property type="molecule type" value="Genomic_DNA"/>
</dbReference>
<feature type="region of interest" description="Disordered" evidence="2">
    <location>
        <begin position="1075"/>
        <end position="1152"/>
    </location>
</feature>
<organism evidence="3 4">
    <name type="scientific">Pristionchus fissidentatus</name>
    <dbReference type="NCBI Taxonomy" id="1538716"/>
    <lineage>
        <taxon>Eukaryota</taxon>
        <taxon>Metazoa</taxon>
        <taxon>Ecdysozoa</taxon>
        <taxon>Nematoda</taxon>
        <taxon>Chromadorea</taxon>
        <taxon>Rhabditida</taxon>
        <taxon>Rhabditina</taxon>
        <taxon>Diplogasteromorpha</taxon>
        <taxon>Diplogasteroidea</taxon>
        <taxon>Neodiplogasteridae</taxon>
        <taxon>Pristionchus</taxon>
    </lineage>
</organism>
<feature type="region of interest" description="Disordered" evidence="2">
    <location>
        <begin position="226"/>
        <end position="247"/>
    </location>
</feature>
<feature type="compositionally biased region" description="Basic and acidic residues" evidence="2">
    <location>
        <begin position="99"/>
        <end position="110"/>
    </location>
</feature>
<feature type="compositionally biased region" description="Basic and acidic residues" evidence="2">
    <location>
        <begin position="1542"/>
        <end position="1569"/>
    </location>
</feature>
<feature type="compositionally biased region" description="Polar residues" evidence="2">
    <location>
        <begin position="1320"/>
        <end position="1329"/>
    </location>
</feature>
<evidence type="ECO:0000313" key="4">
    <source>
        <dbReference type="Proteomes" id="UP001432322"/>
    </source>
</evidence>
<sequence length="1569" mass="176179">MRRSTSSKTGGSPSKNASDLLSTMSSATQNNARVRSDLQSMQSKVDSARRHLNTHNRQFHATGEESSSGESNENRSPHHQHRSRSSTRDTKTLNVRTDTAGRSKSRDKATRSVLYPAELQYLRRSSREGGRRTSAAHDSTLRSSPAKSISPTRHESSFLDQTLLPELTASPRRRSTYVVSGQPRDSNFSLRGDSTFTVGRIDRHDSTTVSHDETVIAPGLLEDEYRPTSRKKQKTMTTSHGSTSVFHSRCTPNASHLPEEVSNAAWEVQFLPGSLKNARMVESNRRSAAVDTLSPNAEAVRYQEERTRKQEEELKRLAREQMNGRSTREIFDNWVPLHEERRKMEREGEGRGEDEDKSKKSTRRLWESAEQTSGGGGILENLERMERREERGEGEGENRRVVEEDDAGYAMPLPRDVLHRPRHYRTPDTTVPLPALRTPSPSVVRGVSPDEQYFTPSTTVKRLSRVEGGGEWRELGETPILGRQSTRLSTTFMMERSERRLRAGADKEADRSTGSSLWPTPDRRDLWIDGGNRSIQGGVNRSIGEYATPIGRRGVERRREGDEQEQNSFLNASHNQSRIGLNESMNAFERSLNRSLDTLSDLATRLSSQLEASKANLSSMEPIGEEGRSAMKEKMGRMDGVRGDRQLGMEASILGSLPPMREERQTVGGAEELKRILSSAEKDHRSSLPERTRREGEEEITVEQITSPIPTPRPRTTVPSSFGLSNLLDANIGWMERNEQYEREAERLEGVVHQVNESAAVVEKEKREKSTPIPIARSHPLTAPQPLPRSQSPSMIYSAEHAAPFPQLAIDTAGGRSELMEMYESRHRNWHRRGDDLSVPSPRGSISRSPSPLTLPNPAELRERQSKQGMIDQRAKAVGGAFLHLLRRLYKTRFERRYEEKRQYAGDAAREAAFAEEQKREVTAFKKEAEEAKRRAIDETIRYRDFMLWLKEESERMEGEIEFEVERRERRRWERKNGEERRRNGEQSILDSSRFLERERILDERARKAMRTTMAAKKYAEKRENVRRLENDARRAIAFAEIPSSARSSIDDTSFLLNQSLRRYSLGHEPLRVTSARGAMAETSLNASRDVSRTSRDVSRAGSEDNEEEKKKKIEEEKMMKDLREKLEERRRQAEGVRRAMETSQKELKESEVVSVAAQLTAHDEYIQGVEAVGRVIGQSVQPRSSRGLPPGVEPLDLSSLDEEEERGEKREEKSGTSSIMKSQLIEGIHSGQESLLSQDSLDARSSPVSSIPSKKSTTSSTTSSSSSSSNKTLNAVEEISRRLEEVTVSGEEKKSTVEEKEAIGEEQQFSPLRDLDRSLPSTVVSTGRQEITMDIVPEPVMTTVEQDPTPEETVKEEITVAPKPLFSPLESSTSLSEESSERNAENTVAGGVKDMVEEKKVSIENTVVKGLSSSEEGEKETLDVSTTSLKKAISVASEMADPFDGFESSSGSGKSVEEEKKPEFAAAPVVQQLQPSSIVAAAAAARLSTSTTLTTTSTDQTTVVERKDEEEEISWGGSEGGLEVGGGTSERSADFDWGSSLDEKSMRREEKKEEEKEEEVKKETEREQ</sequence>
<dbReference type="Proteomes" id="UP001432322">
    <property type="component" value="Unassembled WGS sequence"/>
</dbReference>
<feature type="compositionally biased region" description="Polar residues" evidence="2">
    <location>
        <begin position="235"/>
        <end position="247"/>
    </location>
</feature>
<feature type="compositionally biased region" description="Polar residues" evidence="2">
    <location>
        <begin position="141"/>
        <end position="151"/>
    </location>
</feature>
<feature type="compositionally biased region" description="Basic and acidic residues" evidence="2">
    <location>
        <begin position="500"/>
        <end position="511"/>
    </location>
</feature>
<feature type="compositionally biased region" description="Low complexity" evidence="2">
    <location>
        <begin position="1"/>
        <end position="15"/>
    </location>
</feature>
<gene>
    <name evidence="3" type="ORF">PFISCL1PPCAC_25108</name>
</gene>
<feature type="region of interest" description="Disordered" evidence="2">
    <location>
        <begin position="341"/>
        <end position="405"/>
    </location>
</feature>
<feature type="compositionally biased region" description="Basic and acidic residues" evidence="2">
    <location>
        <begin position="341"/>
        <end position="367"/>
    </location>
</feature>
<feature type="compositionally biased region" description="Low complexity" evidence="2">
    <location>
        <begin position="1488"/>
        <end position="1503"/>
    </location>
</feature>
<feature type="compositionally biased region" description="Low complexity" evidence="2">
    <location>
        <begin position="1246"/>
        <end position="1270"/>
    </location>
</feature>
<feature type="region of interest" description="Disordered" evidence="2">
    <location>
        <begin position="1342"/>
        <end position="1394"/>
    </location>
</feature>
<proteinExistence type="predicted"/>
<protein>
    <submittedName>
        <fullName evidence="3">Uncharacterized protein</fullName>
    </submittedName>
</protein>
<feature type="compositionally biased region" description="Basic and acidic residues" evidence="2">
    <location>
        <begin position="1090"/>
        <end position="1152"/>
    </location>
</feature>
<feature type="compositionally biased region" description="Gly residues" evidence="2">
    <location>
        <begin position="1518"/>
        <end position="1529"/>
    </location>
</feature>
<feature type="compositionally biased region" description="Low complexity" evidence="2">
    <location>
        <begin position="1368"/>
        <end position="1378"/>
    </location>
</feature>
<feature type="region of interest" description="Disordered" evidence="2">
    <location>
        <begin position="500"/>
        <end position="531"/>
    </location>
</feature>
<feature type="region of interest" description="Disordered" evidence="2">
    <location>
        <begin position="1488"/>
        <end position="1569"/>
    </location>
</feature>
<feature type="compositionally biased region" description="Low complexity" evidence="2">
    <location>
        <begin position="1446"/>
        <end position="1455"/>
    </location>
</feature>
<feature type="compositionally biased region" description="Basic and acidic residues" evidence="2">
    <location>
        <begin position="678"/>
        <end position="696"/>
    </location>
</feature>
<feature type="compositionally biased region" description="Basic and acidic residues" evidence="2">
    <location>
        <begin position="381"/>
        <end position="402"/>
    </location>
</feature>
<feature type="compositionally biased region" description="Polar residues" evidence="2">
    <location>
        <begin position="16"/>
        <end position="45"/>
    </location>
</feature>
<feature type="region of interest" description="Disordered" evidence="2">
    <location>
        <begin position="678"/>
        <end position="701"/>
    </location>
</feature>
<keyword evidence="4" id="KW-1185">Reference proteome</keyword>
<feature type="coiled-coil region" evidence="1">
    <location>
        <begin position="731"/>
        <end position="758"/>
    </location>
</feature>
<feature type="compositionally biased region" description="Basic and acidic residues" evidence="2">
    <location>
        <begin position="1279"/>
        <end position="1304"/>
    </location>
</feature>
<feature type="compositionally biased region" description="Polar residues" evidence="2">
    <location>
        <begin position="1232"/>
        <end position="1241"/>
    </location>
</feature>
<reference evidence="3" key="1">
    <citation type="submission" date="2023-10" db="EMBL/GenBank/DDBJ databases">
        <title>Genome assembly of Pristionchus species.</title>
        <authorList>
            <person name="Yoshida K."/>
            <person name="Sommer R.J."/>
        </authorList>
    </citation>
    <scope>NUCLEOTIDE SEQUENCE</scope>
    <source>
        <strain evidence="3">RS5133</strain>
    </source>
</reference>
<feature type="region of interest" description="Disordered" evidence="2">
    <location>
        <begin position="1180"/>
        <end position="1329"/>
    </location>
</feature>
<feature type="region of interest" description="Disordered" evidence="2">
    <location>
        <begin position="828"/>
        <end position="858"/>
    </location>
</feature>
<feature type="region of interest" description="Disordered" evidence="2">
    <location>
        <begin position="420"/>
        <end position="451"/>
    </location>
</feature>
<feature type="non-terminal residue" evidence="3">
    <location>
        <position position="1569"/>
    </location>
</feature>
<evidence type="ECO:0000256" key="2">
    <source>
        <dbReference type="SAM" id="MobiDB-lite"/>
    </source>
</evidence>